<keyword evidence="3" id="KW-1185">Reference proteome</keyword>
<dbReference type="AlphaFoldDB" id="A0A2X0P9R4"/>
<evidence type="ECO:0000313" key="2">
    <source>
        <dbReference type="EMBL" id="SGY89624.1"/>
    </source>
</evidence>
<protein>
    <submittedName>
        <fullName evidence="2">BQ5605_C039g11759 protein</fullName>
    </submittedName>
</protein>
<dbReference type="EMBL" id="FQNC01000060">
    <property type="protein sequence ID" value="SGY89624.1"/>
    <property type="molecule type" value="Genomic_DNA"/>
</dbReference>
<sequence>MSSLIQTDSQMNQKHRTQAKRTSPDPLTPRSWATMFVRRQRPFRLRIMTVPARK</sequence>
<organism evidence="2 3">
    <name type="scientific">Microbotryum silenes-dioicae</name>
    <dbReference type="NCBI Taxonomy" id="796604"/>
    <lineage>
        <taxon>Eukaryota</taxon>
        <taxon>Fungi</taxon>
        <taxon>Dikarya</taxon>
        <taxon>Basidiomycota</taxon>
        <taxon>Pucciniomycotina</taxon>
        <taxon>Microbotryomycetes</taxon>
        <taxon>Microbotryales</taxon>
        <taxon>Microbotryaceae</taxon>
        <taxon>Microbotryum</taxon>
    </lineage>
</organism>
<feature type="compositionally biased region" description="Polar residues" evidence="1">
    <location>
        <begin position="1"/>
        <end position="12"/>
    </location>
</feature>
<proteinExistence type="predicted"/>
<evidence type="ECO:0000256" key="1">
    <source>
        <dbReference type="SAM" id="MobiDB-lite"/>
    </source>
</evidence>
<gene>
    <name evidence="2" type="primary">BQ5605_C039g11759</name>
    <name evidence="2" type="ORF">BQ5605_C039G11759</name>
</gene>
<accession>A0A2X0P9R4</accession>
<name>A0A2X0P9R4_9BASI</name>
<feature type="region of interest" description="Disordered" evidence="1">
    <location>
        <begin position="1"/>
        <end position="30"/>
    </location>
</feature>
<evidence type="ECO:0000313" key="3">
    <source>
        <dbReference type="Proteomes" id="UP000249464"/>
    </source>
</evidence>
<reference evidence="2 3" key="1">
    <citation type="submission" date="2016-11" db="EMBL/GenBank/DDBJ databases">
        <authorList>
            <person name="Jaros S."/>
            <person name="Januszkiewicz K."/>
            <person name="Wedrychowicz H."/>
        </authorList>
    </citation>
    <scope>NUCLEOTIDE SEQUENCE [LARGE SCALE GENOMIC DNA]</scope>
</reference>
<dbReference type="Proteomes" id="UP000249464">
    <property type="component" value="Unassembled WGS sequence"/>
</dbReference>